<name>A0A5M9N3U8_9EURO</name>
<proteinExistence type="predicted"/>
<dbReference type="Gene3D" id="3.90.180.10">
    <property type="entry name" value="Medium-chain alcohol dehydrogenases, catalytic domain"/>
    <property type="match status" value="1"/>
</dbReference>
<dbReference type="AlphaFoldDB" id="A0A5M9N3U8"/>
<dbReference type="RefSeq" id="XP_033431040.1">
    <property type="nucleotide sequence ID" value="XM_033565283.1"/>
</dbReference>
<reference evidence="1 2" key="1">
    <citation type="submission" date="2019-08" db="EMBL/GenBank/DDBJ databases">
        <title>The genome sequence of a newly discovered highly antifungal drug resistant Aspergillus species, Aspergillus tanneri NIH 1004.</title>
        <authorList>
            <person name="Mounaud S."/>
            <person name="Singh I."/>
            <person name="Joardar V."/>
            <person name="Pakala S."/>
            <person name="Pakala S."/>
            <person name="Venepally P."/>
            <person name="Chung J.K."/>
            <person name="Losada L."/>
            <person name="Nierman W.C."/>
        </authorList>
    </citation>
    <scope>NUCLEOTIDE SEQUENCE [LARGE SCALE GENOMIC DNA]</scope>
    <source>
        <strain evidence="1 2">NIH1004</strain>
    </source>
</reference>
<dbReference type="GeneID" id="54323277"/>
<dbReference type="OrthoDB" id="2148442at2759"/>
<gene>
    <name evidence="1" type="ORF">ATNIH1004_000575</name>
</gene>
<accession>A0A5M9N3U8</accession>
<comment type="caution">
    <text evidence="1">The sequence shown here is derived from an EMBL/GenBank/DDBJ whole genome shotgun (WGS) entry which is preliminary data.</text>
</comment>
<dbReference type="EMBL" id="QUQM01000002">
    <property type="protein sequence ID" value="KAA8651679.1"/>
    <property type="molecule type" value="Genomic_DNA"/>
</dbReference>
<evidence type="ECO:0008006" key="3">
    <source>
        <dbReference type="Google" id="ProtNLM"/>
    </source>
</evidence>
<dbReference type="Gene3D" id="3.40.50.720">
    <property type="entry name" value="NAD(P)-binding Rossmann-like Domain"/>
    <property type="match status" value="1"/>
</dbReference>
<evidence type="ECO:0000313" key="2">
    <source>
        <dbReference type="Proteomes" id="UP000324241"/>
    </source>
</evidence>
<dbReference type="Proteomes" id="UP000324241">
    <property type="component" value="Unassembled WGS sequence"/>
</dbReference>
<sequence>MHFSLAEIDLKFINRYRDTEAKESAYLSGGILDLKKLVSHVLPWERAMDALHLYSDTKNGSIKVLVVDAEEPTVGA</sequence>
<evidence type="ECO:0000313" key="1">
    <source>
        <dbReference type="EMBL" id="KAA8651679.1"/>
    </source>
</evidence>
<protein>
    <recommendedName>
        <fullName evidence="3">Alcohol dehydrogenase-like C-terminal domain-containing protein</fullName>
    </recommendedName>
</protein>
<organism evidence="1 2">
    <name type="scientific">Aspergillus tanneri</name>
    <dbReference type="NCBI Taxonomy" id="1220188"/>
    <lineage>
        <taxon>Eukaryota</taxon>
        <taxon>Fungi</taxon>
        <taxon>Dikarya</taxon>
        <taxon>Ascomycota</taxon>
        <taxon>Pezizomycotina</taxon>
        <taxon>Eurotiomycetes</taxon>
        <taxon>Eurotiomycetidae</taxon>
        <taxon>Eurotiales</taxon>
        <taxon>Aspergillaceae</taxon>
        <taxon>Aspergillus</taxon>
        <taxon>Aspergillus subgen. Circumdati</taxon>
    </lineage>
</organism>